<sequence>MGLPQLIQRRGAVHQPAASATTGEEYSGGLGVVVPQSVLDLVPESVARENLIFPISVNGETLTCYSANSNDILLRDKLSFVLNKKIQLVPAHGPAIGEEINRHYGCTEYDGVDSMLASNTRLAFGDYFAESRFGRIAALAINPLRNLGERVIAHKKGINGSEDEFELLDEDDGTSERLLGLKQSGRDTSSQWSLSGPPRWRQGQDTTEPIWEGGMFFYTVQDGQRVLVIHRNGQVEVVTGPARVLQWGKTFRQMAHFVAHPGDFLVVRFRDGRQDHLTGPADIWFDPRVHMDVQKQEGLQVAAKEAVVVYSRAAETATVTRRIVSGPTLFVPAPGEWLHTFTWHGSEGGSAGVQKVAKGLVFQKLWLMPDQMYHDVTDVRTADDAVLMLRLMIFFELIDIERMLEATHDPIGDFINAATSDVVDFTGHRTFEAFKHETGKLNELETYRQLTARAVQNGYRINKVVYRGYGAPDRLQAMHDQAIEARTKLQLERATEQQAQELEDDKLNAQMARATKRRTEQAIEVDSEIGLARKRQEAELRQKETERDAVRQQRVRDAEVEQEIRRQSEERTRQHLAALKDMNVDLTAFLTQGRADRVIELRGGAKGGTHVHLDGVDGDRTAS</sequence>
<comment type="caution">
    <text evidence="3">The sequence shown here is derived from an EMBL/GenBank/DDBJ whole genome shotgun (WGS) entry which is preliminary data.</text>
</comment>
<dbReference type="RefSeq" id="WP_088254018.1">
    <property type="nucleotide sequence ID" value="NZ_NIDE01000004.1"/>
</dbReference>
<keyword evidence="4" id="KW-1185">Reference proteome</keyword>
<proteinExistence type="predicted"/>
<dbReference type="Pfam" id="PF05157">
    <property type="entry name" value="MshEN"/>
    <property type="match status" value="1"/>
</dbReference>
<evidence type="ECO:0000256" key="1">
    <source>
        <dbReference type="SAM" id="MobiDB-lite"/>
    </source>
</evidence>
<evidence type="ECO:0000313" key="4">
    <source>
        <dbReference type="Proteomes" id="UP000214646"/>
    </source>
</evidence>
<dbReference type="InterPro" id="IPR037257">
    <property type="entry name" value="T2SS_E_N_sf"/>
</dbReference>
<dbReference type="Proteomes" id="UP000214646">
    <property type="component" value="Unassembled WGS sequence"/>
</dbReference>
<reference evidence="4" key="1">
    <citation type="submission" date="2017-06" db="EMBL/GenBank/DDBJ databases">
        <title>Genome analysis of Fimbriiglobus ruber SP5, the first member of the order Planctomycetales with confirmed chitinolytic capability.</title>
        <authorList>
            <person name="Ravin N.V."/>
            <person name="Rakitin A.L."/>
            <person name="Ivanova A.A."/>
            <person name="Beletsky A.V."/>
            <person name="Kulichevskaya I.S."/>
            <person name="Mardanov A.V."/>
            <person name="Dedysh S.N."/>
        </authorList>
    </citation>
    <scope>NUCLEOTIDE SEQUENCE [LARGE SCALE GENOMIC DNA]</scope>
    <source>
        <strain evidence="4">SP5</strain>
    </source>
</reference>
<evidence type="ECO:0000259" key="2">
    <source>
        <dbReference type="Pfam" id="PF05157"/>
    </source>
</evidence>
<dbReference type="Gene3D" id="3.30.300.160">
    <property type="entry name" value="Type II secretion system, protein E, N-terminal domain"/>
    <property type="match status" value="1"/>
</dbReference>
<protein>
    <submittedName>
        <fullName evidence="3">General secretion pathway protein E</fullName>
    </submittedName>
</protein>
<organism evidence="3 4">
    <name type="scientific">Fimbriiglobus ruber</name>
    <dbReference type="NCBI Taxonomy" id="1908690"/>
    <lineage>
        <taxon>Bacteria</taxon>
        <taxon>Pseudomonadati</taxon>
        <taxon>Planctomycetota</taxon>
        <taxon>Planctomycetia</taxon>
        <taxon>Gemmatales</taxon>
        <taxon>Gemmataceae</taxon>
        <taxon>Fimbriiglobus</taxon>
    </lineage>
</organism>
<dbReference type="OrthoDB" id="235590at2"/>
<evidence type="ECO:0000313" key="3">
    <source>
        <dbReference type="EMBL" id="OWK43122.1"/>
    </source>
</evidence>
<name>A0A225DNZ3_9BACT</name>
<dbReference type="SUPFAM" id="SSF160246">
    <property type="entry name" value="EspE N-terminal domain-like"/>
    <property type="match status" value="1"/>
</dbReference>
<dbReference type="EMBL" id="NIDE01000004">
    <property type="protein sequence ID" value="OWK43122.1"/>
    <property type="molecule type" value="Genomic_DNA"/>
</dbReference>
<gene>
    <name evidence="3" type="ORF">FRUB_02721</name>
</gene>
<accession>A0A225DNZ3</accession>
<feature type="region of interest" description="Disordered" evidence="1">
    <location>
        <begin position="540"/>
        <end position="570"/>
    </location>
</feature>
<dbReference type="AlphaFoldDB" id="A0A225DNZ3"/>
<dbReference type="InterPro" id="IPR007831">
    <property type="entry name" value="T2SS_GspE_N"/>
</dbReference>
<feature type="domain" description="Type II secretion system protein GspE N-terminal" evidence="2">
    <location>
        <begin position="32"/>
        <end position="107"/>
    </location>
</feature>
<feature type="region of interest" description="Disordered" evidence="1">
    <location>
        <begin position="181"/>
        <end position="204"/>
    </location>
</feature>